<dbReference type="Pfam" id="PF00089">
    <property type="entry name" value="Trypsin"/>
    <property type="match status" value="1"/>
</dbReference>
<evidence type="ECO:0000313" key="7">
    <source>
        <dbReference type="Proteomes" id="UP001107558"/>
    </source>
</evidence>
<dbReference type="GO" id="GO:0004252">
    <property type="term" value="F:serine-type endopeptidase activity"/>
    <property type="evidence" value="ECO:0007669"/>
    <property type="project" value="InterPro"/>
</dbReference>
<feature type="region of interest" description="Disordered" evidence="3">
    <location>
        <begin position="315"/>
        <end position="334"/>
    </location>
</feature>
<dbReference type="PROSITE" id="PS50240">
    <property type="entry name" value="TRYPSIN_DOM"/>
    <property type="match status" value="1"/>
</dbReference>
<dbReference type="Gene3D" id="2.40.10.10">
    <property type="entry name" value="Trypsin-like serine proteases"/>
    <property type="match status" value="1"/>
</dbReference>
<gene>
    <name evidence="6" type="ORF">PVAND_012406</name>
</gene>
<evidence type="ECO:0000313" key="6">
    <source>
        <dbReference type="EMBL" id="KAG5683104.1"/>
    </source>
</evidence>
<dbReference type="OrthoDB" id="7776916at2759"/>
<evidence type="ECO:0000256" key="3">
    <source>
        <dbReference type="SAM" id="MobiDB-lite"/>
    </source>
</evidence>
<evidence type="ECO:0000259" key="5">
    <source>
        <dbReference type="PROSITE" id="PS50240"/>
    </source>
</evidence>
<keyword evidence="7" id="KW-1185">Reference proteome</keyword>
<proteinExistence type="inferred from homology"/>
<dbReference type="AlphaFoldDB" id="A0A9J6CMC3"/>
<dbReference type="PANTHER" id="PTHR24250">
    <property type="entry name" value="CHYMOTRYPSIN-RELATED"/>
    <property type="match status" value="1"/>
</dbReference>
<feature type="domain" description="Peptidase S1" evidence="5">
    <location>
        <begin position="50"/>
        <end position="275"/>
    </location>
</feature>
<name>A0A9J6CMC3_POLVA</name>
<feature type="signal peptide" evidence="4">
    <location>
        <begin position="1"/>
        <end position="16"/>
    </location>
</feature>
<dbReference type="InterPro" id="IPR009003">
    <property type="entry name" value="Peptidase_S1_PA"/>
</dbReference>
<dbReference type="SUPFAM" id="SSF50494">
    <property type="entry name" value="Trypsin-like serine proteases"/>
    <property type="match status" value="1"/>
</dbReference>
<evidence type="ECO:0000256" key="1">
    <source>
        <dbReference type="ARBA" id="ARBA00023157"/>
    </source>
</evidence>
<sequence>MKQIFLLAFFIAVTAAENYETGELFVPENPKEFLEQFSKSVIEKEREPRIANGINATDGQFPYALRVRIFDTDGATFVCSGVIISPNYFLTVRHCFDPVLTFMAVAFVGSVHLNSAEMIERYSERFWFAPPIDGWNPDLAVCQTSQPFPLNNRVNVVRLPARSQANYQFNQYQIQIIGWGRNRNGDMTEVLKWAWFRIETNCWNNRRPTHMCSVPVEGWHVETRGGDSGGPWVTIENGTPTLIALTEGSTGSSTAWWFRGTRLTSFLNFIESVTDVFNSDGYHISPTHQRTPLVPRDLGEDFSLDCEDEAAGCVAGSSSRQLDPRKPKNAKGIRSSGKGYYEYYEIKRKRLASHRINYMSN</sequence>
<protein>
    <recommendedName>
        <fullName evidence="5">Peptidase S1 domain-containing protein</fullName>
    </recommendedName>
</protein>
<evidence type="ECO:0000256" key="4">
    <source>
        <dbReference type="SAM" id="SignalP"/>
    </source>
</evidence>
<dbReference type="GO" id="GO:0006508">
    <property type="term" value="P:proteolysis"/>
    <property type="evidence" value="ECO:0007669"/>
    <property type="project" value="InterPro"/>
</dbReference>
<dbReference type="InterPro" id="IPR001254">
    <property type="entry name" value="Trypsin_dom"/>
</dbReference>
<keyword evidence="1" id="KW-1015">Disulfide bond</keyword>
<dbReference type="SMART" id="SM00020">
    <property type="entry name" value="Tryp_SPc"/>
    <property type="match status" value="1"/>
</dbReference>
<dbReference type="EMBL" id="JADBJN010000001">
    <property type="protein sequence ID" value="KAG5683104.1"/>
    <property type="molecule type" value="Genomic_DNA"/>
</dbReference>
<evidence type="ECO:0000256" key="2">
    <source>
        <dbReference type="ARBA" id="ARBA00024195"/>
    </source>
</evidence>
<accession>A0A9J6CMC3</accession>
<organism evidence="6 7">
    <name type="scientific">Polypedilum vanderplanki</name>
    <name type="common">Sleeping chironomid midge</name>
    <dbReference type="NCBI Taxonomy" id="319348"/>
    <lineage>
        <taxon>Eukaryota</taxon>
        <taxon>Metazoa</taxon>
        <taxon>Ecdysozoa</taxon>
        <taxon>Arthropoda</taxon>
        <taxon>Hexapoda</taxon>
        <taxon>Insecta</taxon>
        <taxon>Pterygota</taxon>
        <taxon>Neoptera</taxon>
        <taxon>Endopterygota</taxon>
        <taxon>Diptera</taxon>
        <taxon>Nematocera</taxon>
        <taxon>Chironomoidea</taxon>
        <taxon>Chironomidae</taxon>
        <taxon>Chironominae</taxon>
        <taxon>Polypedilum</taxon>
        <taxon>Polypedilum</taxon>
    </lineage>
</organism>
<comment type="similarity">
    <text evidence="2">Belongs to the peptidase S1 family. CLIP subfamily.</text>
</comment>
<dbReference type="InterPro" id="IPR043504">
    <property type="entry name" value="Peptidase_S1_PA_chymotrypsin"/>
</dbReference>
<dbReference type="Proteomes" id="UP001107558">
    <property type="component" value="Chromosome 1"/>
</dbReference>
<comment type="caution">
    <text evidence="6">The sequence shown here is derived from an EMBL/GenBank/DDBJ whole genome shotgun (WGS) entry which is preliminary data.</text>
</comment>
<keyword evidence="4" id="KW-0732">Signal</keyword>
<reference evidence="6" key="1">
    <citation type="submission" date="2021-03" db="EMBL/GenBank/DDBJ databases">
        <title>Chromosome level genome of the anhydrobiotic midge Polypedilum vanderplanki.</title>
        <authorList>
            <person name="Yoshida Y."/>
            <person name="Kikawada T."/>
            <person name="Gusev O."/>
        </authorList>
    </citation>
    <scope>NUCLEOTIDE SEQUENCE</scope>
    <source>
        <strain evidence="6">NIAS01</strain>
        <tissue evidence="6">Whole body or cell culture</tissue>
    </source>
</reference>
<feature type="chain" id="PRO_5039915884" description="Peptidase S1 domain-containing protein" evidence="4">
    <location>
        <begin position="17"/>
        <end position="361"/>
    </location>
</feature>